<sequence>MSDARKDKKWAKNATSTIPTVGEAKDAATEKTLQYLRLLEERNRIKKKLEEQGKNEKEVEEKDRESGFTTNFNGENAVRKPVPRGPTKARAKSAGATKLKSTASTGELKPRAQPKRDAKSTSALPLHIPQESAPRAKQKWAKPQGVVEQRDGKIVFADPTQNSICEAPEETLSAMPAESDDVDDYLEESFEDYDDEGSNSKPQTKQIAAIDTTSLKSENKPVQSSQETPQPIQPVCEILAESIPPTIENIPAKTSHESQTTKAPNDPMSRTTKELLSIIHGLTRDKQKALIHQLNIFTTSEKQFVISNFNLANKLRRDEDVNELRRSIGDPAIWNQLTTPINELTQKQRTWEAEIEAKLEKERHEKDQLLAQAEMRRLELLRQLDAEEKQLEQLLARRRQETLEKLRQVEMIAPANTALLEPPPPLPPNPAPTTLAPSALIPCKSPEKQISQPCTSTSSELQWSISAPLPPAPSLVASVCKSPLKAPKKAAHDIRIKLLSSWGNTRVLGLTQISIYDADGNELEIEPNSLKLFSGQMDARPIPKSNGMVRDLSRLFNGVAHTTNENDMWLGRQIDANPLQIAFEVEVLPSKLCIWNYNSKLTAACVRDIEVFVDNQCKWTGSLPETFGTEDGSACTWINVMSTMRKKATNLPQAKELPKEEPKVVTKGPIWLATKASSSNDIFNAPTTKSISFDEPKENIPSLNLSAVQASQELKQSTSRRRLFDEAKQEIPPPSAQSAKEIPPVAPIMKEMPSLQSSWDTLEHFKKTNRSRLPLEQSASSISLETTPRIITKVNEISRFTEAVLETRKQEPVIPVLPRGRKLIFECLSTWGDPYYIGLNGFDIFDNNGALVKLTPRQIAANPSSINVLPEYANEQDPRVATNLIDGVNYTCDDLHMCYRGVRLVRIMLDGSCIFEGEVRKAPGILSSIDQCTEVILFTQDENVLRAIEFNDIDPTIDATPLVIDKCQENQNIPRPSTAEVEANLRPKTSVRHVFKNEPEEVVQPQQIITKFTSPAMHQTSFGSGVKGRRVKLIFLSTWGDRNYVGLTSIQLYVRRHNEVIPVAHQINHLHAEPRDLHSLGYDGDPRTLDKVIDGVHVTCDDTHMWLVPFDSSKPPEMTIQLPTDELVLGLAVWNYNKSCEDTFRGAKHVRVCIDQTTQLTTIFRKATGNTLFDFKHYIPLDAPLLIPETIPFGGYKTHHVRQDYEPPLHPSGHVLKFVLWSAWGDPYYIGLNGFELFGADGTLLPPPTMTVAHPTGLDGNPNDARVPENLFNSINNTWDASNAWLAQLASSLGYAQGNVIYAVYDNPIAISMLKVYNYSKTPERGAREIAIYLDDLQIYMGTLRQAPPAPGQTRSGKLQQAVEFSQPILFTLNPAIVEGEKRKLLYCGTDEQDVLCINEGQVIIESKAMYRPPDPGAEVMPMTSFLVRRLSRQGDDLTSITEAECNTLMKHLVERDLLPTACRQLLIRRDTAPAQQKEQSTMATQVDPKDNHHYGMVYFSTI</sequence>
<feature type="region of interest" description="Disordered" evidence="2">
    <location>
        <begin position="47"/>
        <end position="232"/>
    </location>
</feature>
<feature type="compositionally biased region" description="Polar residues" evidence="2">
    <location>
        <begin position="199"/>
        <end position="230"/>
    </location>
</feature>
<feature type="domain" description="KATNIP" evidence="3">
    <location>
        <begin position="1033"/>
        <end position="1347"/>
    </location>
</feature>
<feature type="region of interest" description="Disordered" evidence="2">
    <location>
        <begin position="1"/>
        <end position="23"/>
    </location>
</feature>
<accession>A0A1V9ZMF1</accession>
<name>A0A1V9ZMF1_9STRA</name>
<dbReference type="STRING" id="74557.A0A1V9ZMF1"/>
<protein>
    <recommendedName>
        <fullName evidence="3">KATNIP domain-containing protein</fullName>
    </recommendedName>
</protein>
<keyword evidence="5" id="KW-1185">Reference proteome</keyword>
<dbReference type="PANTHER" id="PTHR21534">
    <property type="entry name" value="KATANIN-INTERACTING PROTEIN"/>
    <property type="match status" value="1"/>
</dbReference>
<proteinExistence type="predicted"/>
<keyword evidence="1" id="KW-0175">Coiled coil</keyword>
<feature type="compositionally biased region" description="Acidic residues" evidence="2">
    <location>
        <begin position="178"/>
        <end position="197"/>
    </location>
</feature>
<evidence type="ECO:0000256" key="2">
    <source>
        <dbReference type="SAM" id="MobiDB-lite"/>
    </source>
</evidence>
<dbReference type="PANTHER" id="PTHR21534:SF0">
    <property type="entry name" value="KATANIN-INTERACTING PROTEIN"/>
    <property type="match status" value="1"/>
</dbReference>
<reference evidence="4 5" key="1">
    <citation type="journal article" date="2014" name="Genome Biol. Evol.">
        <title>The secreted proteins of Achlya hypogyna and Thraustotheca clavata identify the ancestral oomycete secretome and reveal gene acquisitions by horizontal gene transfer.</title>
        <authorList>
            <person name="Misner I."/>
            <person name="Blouin N."/>
            <person name="Leonard G."/>
            <person name="Richards T.A."/>
            <person name="Lane C.E."/>
        </authorList>
    </citation>
    <scope>NUCLEOTIDE SEQUENCE [LARGE SCALE GENOMIC DNA]</scope>
    <source>
        <strain evidence="4 5">ATCC 34112</strain>
    </source>
</reference>
<dbReference type="CDD" id="cd22265">
    <property type="entry name" value="UDM1_RNF168"/>
    <property type="match status" value="1"/>
</dbReference>
<dbReference type="Proteomes" id="UP000243217">
    <property type="component" value="Unassembled WGS sequence"/>
</dbReference>
<evidence type="ECO:0000256" key="1">
    <source>
        <dbReference type="SAM" id="Coils"/>
    </source>
</evidence>
<dbReference type="OrthoDB" id="304622at2759"/>
<organism evidence="4 5">
    <name type="scientific">Thraustotheca clavata</name>
    <dbReference type="NCBI Taxonomy" id="74557"/>
    <lineage>
        <taxon>Eukaryota</taxon>
        <taxon>Sar</taxon>
        <taxon>Stramenopiles</taxon>
        <taxon>Oomycota</taxon>
        <taxon>Saprolegniomycetes</taxon>
        <taxon>Saprolegniales</taxon>
        <taxon>Achlyaceae</taxon>
        <taxon>Thraustotheca</taxon>
    </lineage>
</organism>
<feature type="domain" description="KATNIP" evidence="3">
    <location>
        <begin position="798"/>
        <end position="897"/>
    </location>
</feature>
<evidence type="ECO:0000259" key="3">
    <source>
        <dbReference type="Pfam" id="PF14652"/>
    </source>
</evidence>
<dbReference type="InterPro" id="IPR027859">
    <property type="entry name" value="KATNIP_dom"/>
</dbReference>
<evidence type="ECO:0000313" key="5">
    <source>
        <dbReference type="Proteomes" id="UP000243217"/>
    </source>
</evidence>
<comment type="caution">
    <text evidence="4">The sequence shown here is derived from an EMBL/GenBank/DDBJ whole genome shotgun (WGS) entry which is preliminary data.</text>
</comment>
<gene>
    <name evidence="4" type="ORF">THRCLA_06594</name>
</gene>
<feature type="compositionally biased region" description="Basic and acidic residues" evidence="2">
    <location>
        <begin position="47"/>
        <end position="66"/>
    </location>
</feature>
<feature type="compositionally biased region" description="Basic and acidic residues" evidence="2">
    <location>
        <begin position="108"/>
        <end position="119"/>
    </location>
</feature>
<dbReference type="EMBL" id="JNBS01001825">
    <property type="protein sequence ID" value="OQR99159.1"/>
    <property type="molecule type" value="Genomic_DNA"/>
</dbReference>
<feature type="domain" description="KATNIP" evidence="3">
    <location>
        <begin position="490"/>
        <end position="624"/>
    </location>
</feature>
<dbReference type="InterPro" id="IPR026704">
    <property type="entry name" value="KATNIP"/>
</dbReference>
<feature type="coiled-coil region" evidence="1">
    <location>
        <begin position="341"/>
        <end position="404"/>
    </location>
</feature>
<dbReference type="Pfam" id="PF14652">
    <property type="entry name" value="DUF4457"/>
    <property type="match status" value="3"/>
</dbReference>
<evidence type="ECO:0000313" key="4">
    <source>
        <dbReference type="EMBL" id="OQR99159.1"/>
    </source>
</evidence>